<comment type="similarity">
    <text evidence="2">Belongs to the PIAS family.</text>
</comment>
<dbReference type="CDD" id="cd16792">
    <property type="entry name" value="SP-RING_Siz-like"/>
    <property type="match status" value="1"/>
</dbReference>
<protein>
    <submittedName>
        <fullName evidence="12">Uncharacterized protein</fullName>
    </submittedName>
</protein>
<dbReference type="GO" id="GO:0061665">
    <property type="term" value="F:SUMO ligase activity"/>
    <property type="evidence" value="ECO:0007669"/>
    <property type="project" value="TreeGrafter"/>
</dbReference>
<dbReference type="GO" id="GO:0016925">
    <property type="term" value="P:protein sumoylation"/>
    <property type="evidence" value="ECO:0007669"/>
    <property type="project" value="UniProtKB-UniPathway"/>
</dbReference>
<feature type="compositionally biased region" description="Basic and acidic residues" evidence="9">
    <location>
        <begin position="464"/>
        <end position="474"/>
    </location>
</feature>
<keyword evidence="7" id="KW-0862">Zinc</keyword>
<dbReference type="Pfam" id="PF02891">
    <property type="entry name" value="zf-MIZ"/>
    <property type="match status" value="1"/>
</dbReference>
<dbReference type="InterPro" id="IPR004181">
    <property type="entry name" value="Znf_MIZ"/>
</dbReference>
<evidence type="ECO:0000256" key="7">
    <source>
        <dbReference type="ARBA" id="ARBA00022833"/>
    </source>
</evidence>
<gene>
    <name evidence="12" type="ORF">BCV70DRAFT_200589</name>
</gene>
<evidence type="ECO:0000256" key="6">
    <source>
        <dbReference type="ARBA" id="ARBA00022786"/>
    </source>
</evidence>
<dbReference type="GO" id="GO:0008270">
    <property type="term" value="F:zinc ion binding"/>
    <property type="evidence" value="ECO:0007669"/>
    <property type="project" value="UniProtKB-KW"/>
</dbReference>
<dbReference type="GO" id="GO:0000785">
    <property type="term" value="C:chromatin"/>
    <property type="evidence" value="ECO:0007669"/>
    <property type="project" value="TreeGrafter"/>
</dbReference>
<feature type="compositionally biased region" description="Acidic residues" evidence="9">
    <location>
        <begin position="806"/>
        <end position="818"/>
    </location>
</feature>
<dbReference type="EMBL" id="KZ819194">
    <property type="protein sequence ID" value="PWY99663.1"/>
    <property type="molecule type" value="Genomic_DNA"/>
</dbReference>
<dbReference type="InterPro" id="IPR023321">
    <property type="entry name" value="PINIT"/>
</dbReference>
<feature type="domain" description="SP-RING-type" evidence="10">
    <location>
        <begin position="343"/>
        <end position="424"/>
    </location>
</feature>
<evidence type="ECO:0000256" key="5">
    <source>
        <dbReference type="ARBA" id="ARBA00022771"/>
    </source>
</evidence>
<feature type="region of interest" description="Disordered" evidence="9">
    <location>
        <begin position="615"/>
        <end position="818"/>
    </location>
</feature>
<evidence type="ECO:0000256" key="8">
    <source>
        <dbReference type="PROSITE-ProRule" id="PRU00452"/>
    </source>
</evidence>
<evidence type="ECO:0000313" key="13">
    <source>
        <dbReference type="Proteomes" id="UP000246740"/>
    </source>
</evidence>
<evidence type="ECO:0000256" key="9">
    <source>
        <dbReference type="SAM" id="MobiDB-lite"/>
    </source>
</evidence>
<dbReference type="Proteomes" id="UP000246740">
    <property type="component" value="Unassembled WGS sequence"/>
</dbReference>
<dbReference type="STRING" id="1882483.A0A317XMV6"/>
<dbReference type="Gene3D" id="3.30.40.10">
    <property type="entry name" value="Zinc/RING finger domain, C3HC4 (zinc finger)"/>
    <property type="match status" value="1"/>
</dbReference>
<dbReference type="AlphaFoldDB" id="A0A317XMV6"/>
<evidence type="ECO:0000256" key="4">
    <source>
        <dbReference type="ARBA" id="ARBA00022723"/>
    </source>
</evidence>
<organism evidence="12 13">
    <name type="scientific">Testicularia cyperi</name>
    <dbReference type="NCBI Taxonomy" id="1882483"/>
    <lineage>
        <taxon>Eukaryota</taxon>
        <taxon>Fungi</taxon>
        <taxon>Dikarya</taxon>
        <taxon>Basidiomycota</taxon>
        <taxon>Ustilaginomycotina</taxon>
        <taxon>Ustilaginomycetes</taxon>
        <taxon>Ustilaginales</taxon>
        <taxon>Anthracoideaceae</taxon>
        <taxon>Testicularia</taxon>
    </lineage>
</organism>
<keyword evidence="13" id="KW-1185">Reference proteome</keyword>
<keyword evidence="5 8" id="KW-0863">Zinc-finger</keyword>
<evidence type="ECO:0000256" key="1">
    <source>
        <dbReference type="ARBA" id="ARBA00004718"/>
    </source>
</evidence>
<keyword evidence="4" id="KW-0479">Metal-binding</keyword>
<feature type="compositionally biased region" description="Low complexity" evidence="9">
    <location>
        <begin position="529"/>
        <end position="557"/>
    </location>
</feature>
<feature type="domain" description="PINIT" evidence="11">
    <location>
        <begin position="156"/>
        <end position="314"/>
    </location>
</feature>
<dbReference type="SUPFAM" id="SSF57850">
    <property type="entry name" value="RING/U-box"/>
    <property type="match status" value="1"/>
</dbReference>
<dbReference type="Gene3D" id="2.60.120.780">
    <property type="entry name" value="PINIT domain"/>
    <property type="match status" value="1"/>
</dbReference>
<dbReference type="PANTHER" id="PTHR10782">
    <property type="entry name" value="ZINC FINGER MIZ DOMAIN-CONTAINING PROTEIN"/>
    <property type="match status" value="1"/>
</dbReference>
<dbReference type="PANTHER" id="PTHR10782:SF4">
    <property type="entry name" value="TONALLI, ISOFORM E"/>
    <property type="match status" value="1"/>
</dbReference>
<comment type="pathway">
    <text evidence="1">Protein modification; protein sumoylation.</text>
</comment>
<evidence type="ECO:0000259" key="10">
    <source>
        <dbReference type="PROSITE" id="PS51044"/>
    </source>
</evidence>
<dbReference type="OrthoDB" id="28127at2759"/>
<proteinExistence type="inferred from homology"/>
<dbReference type="InterPro" id="IPR013083">
    <property type="entry name" value="Znf_RING/FYVE/PHD"/>
</dbReference>
<dbReference type="PROSITE" id="PS51044">
    <property type="entry name" value="ZF_SP_RING"/>
    <property type="match status" value="1"/>
</dbReference>
<feature type="compositionally biased region" description="Low complexity" evidence="9">
    <location>
        <begin position="122"/>
        <end position="158"/>
    </location>
</feature>
<feature type="compositionally biased region" description="Polar residues" evidence="9">
    <location>
        <begin position="558"/>
        <end position="574"/>
    </location>
</feature>
<feature type="region of interest" description="Disordered" evidence="9">
    <location>
        <begin position="103"/>
        <end position="158"/>
    </location>
</feature>
<keyword evidence="6" id="KW-0833">Ubl conjugation pathway</keyword>
<dbReference type="UniPathway" id="UPA00886"/>
<dbReference type="InterPro" id="IPR038654">
    <property type="entry name" value="PINIT_sf"/>
</dbReference>
<name>A0A317XMV6_9BASI</name>
<sequence>MVASKAARVMGAQYQTFADAAILEATIHTLTVAQAKALLKDLNNAPESICGRLAVSGNKPELINRLIGAMKARKDQGDIRGYQLFRDFLCRYKVPSSQRCNYPSTPGGTLHAGGGRTLGGTPSSKFSAPAAPSASHSSHLHAGAAPSSSSSSTIPAARPSASATVSKINFRPSPFWEIKQFVCQPVQCAEAPTNADRRTASIILTFTAEQLETLKQPNHQVKLFCTTYEAQAASLSGRNPAPLDFPLACEARVNGTTLTVNLRGSKKHVGRVPPPNLNKDKALVLVPNRPNRVDLTYTNAPKKHVLVAAICQVTSAETLVEQLKRRQFTTKEEVLSKMRREAEDEEIQEGAATMSLKCPLSYMRMTTPCKSNFCPHVQCFDAYSFFSVNEQSPSWTCPVCNRTIKPEDVVIDGYVADILKRVPQDEETVIVEPDGAWRTADGKVSSTGTALPTPAANTPVPDPLARRESADDVKPSVVTRSNDRGSPDEIVLLDSPSPPPASNTGQEQAAPLAQPASGGTLHSHHHQQHQNGSAHVRGAASTPASTSAPKAPIPTSTNLAGATSHLSPAPTSGRANGGPIIDRMELLASSSTSQASSSARASPMITAEVIDLTLDSDDDAEPSVPVRPPPSRTNGVAVPSQPPARNWVDPARAANFATPVRTGPFTSPYPRAEDTPEEDQIRPPGKRSRYEPSADPRLANGVRPHAGLTVNAATSPSASALPPPPTAHAPGMNGIRSHANGHGVPQPLSAAAAPGPVPAPPHASAPAPVTALAPTMSATTSVPPSAAPPANDDWMDTDTQDHERYFDDDDDDWWSSGA</sequence>
<accession>A0A317XMV6</accession>
<evidence type="ECO:0000259" key="11">
    <source>
        <dbReference type="PROSITE" id="PS51466"/>
    </source>
</evidence>
<evidence type="ECO:0000313" key="12">
    <source>
        <dbReference type="EMBL" id="PWY99663.1"/>
    </source>
</evidence>
<dbReference type="Pfam" id="PF14324">
    <property type="entry name" value="PINIT"/>
    <property type="match status" value="1"/>
</dbReference>
<reference evidence="12 13" key="1">
    <citation type="journal article" date="2018" name="Mol. Biol. Evol.">
        <title>Broad Genomic Sampling Reveals a Smut Pathogenic Ancestry of the Fungal Clade Ustilaginomycotina.</title>
        <authorList>
            <person name="Kijpornyongpan T."/>
            <person name="Mondo S.J."/>
            <person name="Barry K."/>
            <person name="Sandor L."/>
            <person name="Lee J."/>
            <person name="Lipzen A."/>
            <person name="Pangilinan J."/>
            <person name="LaButti K."/>
            <person name="Hainaut M."/>
            <person name="Henrissat B."/>
            <person name="Grigoriev I.V."/>
            <person name="Spatafora J.W."/>
            <person name="Aime M.C."/>
        </authorList>
    </citation>
    <scope>NUCLEOTIDE SEQUENCE [LARGE SCALE GENOMIC DNA]</scope>
    <source>
        <strain evidence="12 13">MCA 3645</strain>
    </source>
</reference>
<dbReference type="InterPro" id="IPR031141">
    <property type="entry name" value="SIZ1/2_SP-RING"/>
</dbReference>
<dbReference type="InParanoid" id="A0A317XMV6"/>
<evidence type="ECO:0000256" key="3">
    <source>
        <dbReference type="ARBA" id="ARBA00022679"/>
    </source>
</evidence>
<evidence type="ECO:0000256" key="2">
    <source>
        <dbReference type="ARBA" id="ARBA00005383"/>
    </source>
</evidence>
<dbReference type="PROSITE" id="PS51466">
    <property type="entry name" value="PINIT"/>
    <property type="match status" value="1"/>
</dbReference>
<keyword evidence="3" id="KW-0808">Transferase</keyword>
<feature type="region of interest" description="Disordered" evidence="9">
    <location>
        <begin position="435"/>
        <end position="579"/>
    </location>
</feature>
<feature type="compositionally biased region" description="Low complexity" evidence="9">
    <location>
        <begin position="764"/>
        <end position="790"/>
    </location>
</feature>